<reference evidence="3 4" key="1">
    <citation type="submission" date="2014-11" db="EMBL/GenBank/DDBJ databases">
        <title>Genetic blueprint of the zoonotic pathogen Toxocara canis.</title>
        <authorList>
            <person name="Zhu X.-Q."/>
            <person name="Korhonen P.K."/>
            <person name="Cai H."/>
            <person name="Young N.D."/>
            <person name="Nejsum P."/>
            <person name="von Samson-Himmelstjerna G."/>
            <person name="Boag P.R."/>
            <person name="Tan P."/>
            <person name="Li Q."/>
            <person name="Min J."/>
            <person name="Yang Y."/>
            <person name="Wang X."/>
            <person name="Fang X."/>
            <person name="Hall R.S."/>
            <person name="Hofmann A."/>
            <person name="Sternberg P.W."/>
            <person name="Jex A.R."/>
            <person name="Gasser R.B."/>
        </authorList>
    </citation>
    <scope>NUCLEOTIDE SEQUENCE [LARGE SCALE GENOMIC DNA]</scope>
    <source>
        <strain evidence="3">PN_DK_2014</strain>
    </source>
</reference>
<feature type="domain" description="ShKT" evidence="2">
    <location>
        <begin position="20"/>
        <end position="51"/>
    </location>
</feature>
<evidence type="ECO:0000259" key="2">
    <source>
        <dbReference type="Pfam" id="PF01549"/>
    </source>
</evidence>
<dbReference type="InterPro" id="IPR003582">
    <property type="entry name" value="ShKT_dom"/>
</dbReference>
<organism evidence="3 4">
    <name type="scientific">Toxocara canis</name>
    <name type="common">Canine roundworm</name>
    <dbReference type="NCBI Taxonomy" id="6265"/>
    <lineage>
        <taxon>Eukaryota</taxon>
        <taxon>Metazoa</taxon>
        <taxon>Ecdysozoa</taxon>
        <taxon>Nematoda</taxon>
        <taxon>Chromadorea</taxon>
        <taxon>Rhabditida</taxon>
        <taxon>Spirurina</taxon>
        <taxon>Ascaridomorpha</taxon>
        <taxon>Ascaridoidea</taxon>
        <taxon>Toxocaridae</taxon>
        <taxon>Toxocara</taxon>
    </lineage>
</organism>
<accession>A0A0B2VQ80</accession>
<comment type="caution">
    <text evidence="3">The sequence shown here is derived from an EMBL/GenBank/DDBJ whole genome shotgun (WGS) entry which is preliminary data.</text>
</comment>
<proteinExistence type="predicted"/>
<dbReference type="EMBL" id="JPKZ01001178">
    <property type="protein sequence ID" value="KHN83592.1"/>
    <property type="molecule type" value="Genomic_DNA"/>
</dbReference>
<evidence type="ECO:0000313" key="3">
    <source>
        <dbReference type="EMBL" id="KHN83592.1"/>
    </source>
</evidence>
<name>A0A0B2VQ80_TOXCA</name>
<protein>
    <recommendedName>
        <fullName evidence="2">ShKT domain-containing protein</fullName>
    </recommendedName>
</protein>
<feature type="signal peptide" evidence="1">
    <location>
        <begin position="1"/>
        <end position="17"/>
    </location>
</feature>
<dbReference type="AlphaFoldDB" id="A0A0B2VQ80"/>
<dbReference type="Gene3D" id="1.10.10.1940">
    <property type="match status" value="1"/>
</dbReference>
<feature type="chain" id="PRO_5002096289" description="ShKT domain-containing protein" evidence="1">
    <location>
        <begin position="18"/>
        <end position="83"/>
    </location>
</feature>
<sequence>MLFTYVMIASTIVAVLAEACRDDAEGCAAQLQNGICESDLKEQCRLTCKLCSSKQETELDVECCTQHNAQEKKRRHKQNVLLI</sequence>
<dbReference type="Proteomes" id="UP000031036">
    <property type="component" value="Unassembled WGS sequence"/>
</dbReference>
<keyword evidence="4" id="KW-1185">Reference proteome</keyword>
<keyword evidence="1" id="KW-0732">Signal</keyword>
<evidence type="ECO:0000256" key="1">
    <source>
        <dbReference type="SAM" id="SignalP"/>
    </source>
</evidence>
<evidence type="ECO:0000313" key="4">
    <source>
        <dbReference type="Proteomes" id="UP000031036"/>
    </source>
</evidence>
<dbReference type="Pfam" id="PF01549">
    <property type="entry name" value="ShK"/>
    <property type="match status" value="1"/>
</dbReference>
<gene>
    <name evidence="3" type="ORF">Tcan_18762</name>
</gene>